<dbReference type="EMBL" id="MK838112">
    <property type="protein sequence ID" value="QDH46596.1"/>
    <property type="molecule type" value="Genomic_DNA"/>
</dbReference>
<feature type="domain" description="Immunoglobulin I-set" evidence="1">
    <location>
        <begin position="5"/>
        <end position="70"/>
    </location>
</feature>
<gene>
    <name evidence="2" type="ORF">LAh6_11</name>
</gene>
<organism evidence="2 3">
    <name type="scientific">Aeromonas phage LAh_6</name>
    <dbReference type="NCBI Taxonomy" id="2591030"/>
    <lineage>
        <taxon>Viruses</taxon>
        <taxon>Duplodnaviria</taxon>
        <taxon>Heunggongvirae</taxon>
        <taxon>Uroviricota</taxon>
        <taxon>Caudoviricetes</taxon>
        <taxon>Grimontviridae</taxon>
        <taxon>Lahexavirus</taxon>
        <taxon>Lahexavirus LAh6</taxon>
    </lineage>
</organism>
<reference evidence="2 3" key="1">
    <citation type="submission" date="2019-04" db="EMBL/GenBank/DDBJ databases">
        <title>Novel bacteriophages capable of disrupting biofilms from clinical strains of Aeromonas hydrophila with intrinsic antibiotic resistance.</title>
        <authorList>
            <person name="Kabwe M."/>
            <person name="Brown T.L."/>
            <person name="Speirs L."/>
            <person name="Ku H."/>
            <person name="Leach M."/>
            <person name="Chan H.T."/>
            <person name="Petrovski S."/>
            <person name="Lock P."/>
            <person name="Tucci J."/>
        </authorList>
    </citation>
    <scope>NUCLEOTIDE SEQUENCE [LARGE SCALE GENOMIC DNA]</scope>
</reference>
<name>A0A514A025_9CAUD</name>
<keyword evidence="3" id="KW-1185">Reference proteome</keyword>
<evidence type="ECO:0000259" key="1">
    <source>
        <dbReference type="Pfam" id="PF07679"/>
    </source>
</evidence>
<dbReference type="Pfam" id="PF07679">
    <property type="entry name" value="I-set"/>
    <property type="match status" value="1"/>
</dbReference>
<dbReference type="Proteomes" id="UP000319466">
    <property type="component" value="Segment"/>
</dbReference>
<dbReference type="InterPro" id="IPR013783">
    <property type="entry name" value="Ig-like_fold"/>
</dbReference>
<proteinExistence type="predicted"/>
<dbReference type="InterPro" id="IPR013098">
    <property type="entry name" value="Ig_I-set"/>
</dbReference>
<evidence type="ECO:0000313" key="2">
    <source>
        <dbReference type="EMBL" id="QDH46596.1"/>
    </source>
</evidence>
<dbReference type="InterPro" id="IPR036179">
    <property type="entry name" value="Ig-like_dom_sf"/>
</dbReference>
<accession>A0A514A025</accession>
<sequence>MAVGATLNLTATADEADSWKWMKGASNIAGATGTGNVATFSKANAQVGDSGNYKVVFTNAAGSTDSAVSVVTVA</sequence>
<dbReference type="SUPFAM" id="SSF48726">
    <property type="entry name" value="Immunoglobulin"/>
    <property type="match status" value="1"/>
</dbReference>
<evidence type="ECO:0000313" key="3">
    <source>
        <dbReference type="Proteomes" id="UP000319466"/>
    </source>
</evidence>
<dbReference type="Gene3D" id="2.60.40.10">
    <property type="entry name" value="Immunoglobulins"/>
    <property type="match status" value="1"/>
</dbReference>
<protein>
    <submittedName>
        <fullName evidence="2">Putative tail protein</fullName>
    </submittedName>
</protein>